<protein>
    <submittedName>
        <fullName evidence="1">Uncharacterized protein</fullName>
    </submittedName>
</protein>
<dbReference type="EMBL" id="BK015108">
    <property type="protein sequence ID" value="DAD91265.1"/>
    <property type="molecule type" value="Genomic_DNA"/>
</dbReference>
<reference evidence="1" key="1">
    <citation type="journal article" date="2021" name="Proc. Natl. Acad. Sci. U.S.A.">
        <title>A Catalog of Tens of Thousands of Viruses from Human Metagenomes Reveals Hidden Associations with Chronic Diseases.</title>
        <authorList>
            <person name="Tisza M.J."/>
            <person name="Buck C.B."/>
        </authorList>
    </citation>
    <scope>NUCLEOTIDE SEQUENCE</scope>
    <source>
        <strain evidence="1">CtXnn1</strain>
    </source>
</reference>
<accession>A0A8S5N9E2</accession>
<organism evidence="1">
    <name type="scientific">Phage sp. ctXnn1</name>
    <dbReference type="NCBI Taxonomy" id="2826749"/>
    <lineage>
        <taxon>Viruses</taxon>
    </lineage>
</organism>
<evidence type="ECO:0000313" key="1">
    <source>
        <dbReference type="EMBL" id="DAD91265.1"/>
    </source>
</evidence>
<sequence>MLQIRAKKLTEGYAVNVDYIDIDTYTDVLNMLCAINEEIITTLHAKQPESMTLHKSDYYGGVIAILNKLRQQDEEARADGVQVQQQPD</sequence>
<name>A0A8S5N9E2_9VIRU</name>
<proteinExistence type="predicted"/>